<feature type="domain" description="Peptidase M16 N-terminal" evidence="1">
    <location>
        <begin position="8"/>
        <end position="145"/>
    </location>
</feature>
<dbReference type="Gene3D" id="3.30.830.10">
    <property type="entry name" value="Metalloenzyme, LuxS/M16 peptidase-like"/>
    <property type="match status" value="2"/>
</dbReference>
<dbReference type="GO" id="GO:0046872">
    <property type="term" value="F:metal ion binding"/>
    <property type="evidence" value="ECO:0007669"/>
    <property type="project" value="InterPro"/>
</dbReference>
<dbReference type="EMBL" id="JNAJ01000008">
    <property type="protein sequence ID" value="KGF92423.1"/>
    <property type="molecule type" value="Genomic_DNA"/>
</dbReference>
<dbReference type="Pfam" id="PF00675">
    <property type="entry name" value="Peptidase_M16"/>
    <property type="match status" value="1"/>
</dbReference>
<evidence type="ECO:0000313" key="4">
    <source>
        <dbReference type="Proteomes" id="UP000030491"/>
    </source>
</evidence>
<dbReference type="InterPro" id="IPR007863">
    <property type="entry name" value="Peptidase_M16_C"/>
</dbReference>
<dbReference type="RefSeq" id="WP_032513481.1">
    <property type="nucleotide sequence ID" value="NZ_JNAJ01000008.1"/>
</dbReference>
<dbReference type="SUPFAM" id="SSF63411">
    <property type="entry name" value="LuxS/MPP-like metallohydrolase"/>
    <property type="match status" value="2"/>
</dbReference>
<protein>
    <submittedName>
        <fullName evidence="3">Insulinase family (Peptidase family M16)</fullName>
    </submittedName>
</protein>
<dbReference type="InterPro" id="IPR011765">
    <property type="entry name" value="Pept_M16_N"/>
</dbReference>
<accession>A0A0A1ZW98</accession>
<comment type="caution">
    <text evidence="3">The sequence shown here is derived from an EMBL/GenBank/DDBJ whole genome shotgun (WGS) entry which is preliminary data.</text>
</comment>
<dbReference type="Pfam" id="PF05193">
    <property type="entry name" value="Peptidase_M16_C"/>
    <property type="match status" value="1"/>
</dbReference>
<dbReference type="InterPro" id="IPR011249">
    <property type="entry name" value="Metalloenz_LuxS/M16"/>
</dbReference>
<proteinExistence type="predicted"/>
<gene>
    <name evidence="3" type="ORF">EU93_0688</name>
</gene>
<evidence type="ECO:0000259" key="2">
    <source>
        <dbReference type="Pfam" id="PF05193"/>
    </source>
</evidence>
<name>A0A0A1ZW98_PROMR</name>
<dbReference type="Proteomes" id="UP000030491">
    <property type="component" value="Unassembled WGS sequence"/>
</dbReference>
<feature type="domain" description="Peptidase M16 C-terminal" evidence="2">
    <location>
        <begin position="188"/>
        <end position="322"/>
    </location>
</feature>
<evidence type="ECO:0000259" key="1">
    <source>
        <dbReference type="Pfam" id="PF00675"/>
    </source>
</evidence>
<evidence type="ECO:0000313" key="3">
    <source>
        <dbReference type="EMBL" id="KGF92423.1"/>
    </source>
</evidence>
<dbReference type="InterPro" id="IPR050361">
    <property type="entry name" value="MPP/UQCRC_Complex"/>
</dbReference>
<dbReference type="AlphaFoldDB" id="A0A0A1ZW98"/>
<sequence length="405" mass="46721">MIKRFFLNNKKRNFSIASIWIKGGSDMDSISKKGINNILCSLLTRGCEGFENFSLSGYIESYGAELNQEVFEDGISISIKSLNEHFNKLLPLLDLIINKPILPESEFQKVKKSSIDLIKKDKENPFNICFEKWRKIVYSSHPYAFNTIGNVNDVLKISYKDILSEFKNFKKRNKFLISNNPEINGEHLGTYDEKILKEKSSPQNNDLDSNSRFDYTDNDSNQTIIMIGNQTCSRRSSEYLPLKVLESYLSYGMTAALFKLFREKNGITYDLGVFNPVRCKNAPFLIYLSVSNKNSIFAFELLSSLWKNLLLKPLIDSEIFLAKEKLKSSFLLNNQSLDEILQRNIQIISYGISPISQIDFNSKIDEISSLDIFKLTNKYFSRPFLSISGNKKICLEINKRWKKNF</sequence>
<dbReference type="OrthoDB" id="9811314at2"/>
<dbReference type="PANTHER" id="PTHR11851">
    <property type="entry name" value="METALLOPROTEASE"/>
    <property type="match status" value="1"/>
</dbReference>
<dbReference type="PANTHER" id="PTHR11851:SF224">
    <property type="entry name" value="PROCESSING PROTEASE"/>
    <property type="match status" value="1"/>
</dbReference>
<organism evidence="3 4">
    <name type="scientific">Prochlorococcus marinus str. MIT 9116</name>
    <dbReference type="NCBI Taxonomy" id="167544"/>
    <lineage>
        <taxon>Bacteria</taxon>
        <taxon>Bacillati</taxon>
        <taxon>Cyanobacteriota</taxon>
        <taxon>Cyanophyceae</taxon>
        <taxon>Synechococcales</taxon>
        <taxon>Prochlorococcaceae</taxon>
        <taxon>Prochlorococcus</taxon>
    </lineage>
</organism>
<reference evidence="4" key="1">
    <citation type="journal article" date="2014" name="Sci. Data">
        <title>Genomes of diverse isolates of the marine cyanobacterium Prochlorococcus.</title>
        <authorList>
            <person name="Biller S."/>
            <person name="Berube P."/>
            <person name="Thompson J."/>
            <person name="Kelly L."/>
            <person name="Roggensack S."/>
            <person name="Awad L."/>
            <person name="Roache-Johnson K."/>
            <person name="Ding H."/>
            <person name="Giovannoni S.J."/>
            <person name="Moore L.R."/>
            <person name="Chisholm S.W."/>
        </authorList>
    </citation>
    <scope>NUCLEOTIDE SEQUENCE [LARGE SCALE GENOMIC DNA]</scope>
</reference>